<keyword evidence="3" id="KW-1185">Reference proteome</keyword>
<reference evidence="2 3" key="1">
    <citation type="submission" date="2016-10" db="EMBL/GenBank/DDBJ databases">
        <authorList>
            <person name="de Groot N.N."/>
        </authorList>
    </citation>
    <scope>NUCLEOTIDE SEQUENCE [LARGE SCALE GENOMIC DNA]</scope>
    <source>
        <strain evidence="2 3">DSM 29619</strain>
    </source>
</reference>
<feature type="compositionally biased region" description="Polar residues" evidence="1">
    <location>
        <begin position="9"/>
        <end position="20"/>
    </location>
</feature>
<accession>A0A1I1L6I5</accession>
<dbReference type="EMBL" id="FOLX01000001">
    <property type="protein sequence ID" value="SFC68639.1"/>
    <property type="molecule type" value="Genomic_DNA"/>
</dbReference>
<evidence type="ECO:0000313" key="3">
    <source>
        <dbReference type="Proteomes" id="UP000231644"/>
    </source>
</evidence>
<proteinExistence type="predicted"/>
<name>A0A1I1L6I5_9RHOB</name>
<protein>
    <submittedName>
        <fullName evidence="2">Uncharacterized protein</fullName>
    </submittedName>
</protein>
<organism evidence="2 3">
    <name type="scientific">Pseudooceanicola nitratireducens</name>
    <dbReference type="NCBI Taxonomy" id="517719"/>
    <lineage>
        <taxon>Bacteria</taxon>
        <taxon>Pseudomonadati</taxon>
        <taxon>Pseudomonadota</taxon>
        <taxon>Alphaproteobacteria</taxon>
        <taxon>Rhodobacterales</taxon>
        <taxon>Paracoccaceae</taxon>
        <taxon>Pseudooceanicola</taxon>
    </lineage>
</organism>
<dbReference type="Proteomes" id="UP000231644">
    <property type="component" value="Unassembled WGS sequence"/>
</dbReference>
<feature type="region of interest" description="Disordered" evidence="1">
    <location>
        <begin position="1"/>
        <end position="23"/>
    </location>
</feature>
<dbReference type="AlphaFoldDB" id="A0A1I1L6I5"/>
<dbReference type="OrthoDB" id="7862716at2"/>
<gene>
    <name evidence="2" type="ORF">SAMN05421762_1800</name>
</gene>
<evidence type="ECO:0000256" key="1">
    <source>
        <dbReference type="SAM" id="MobiDB-lite"/>
    </source>
</evidence>
<evidence type="ECO:0000313" key="2">
    <source>
        <dbReference type="EMBL" id="SFC68639.1"/>
    </source>
</evidence>
<sequence>MTRTHSQEATRPTATPQSATLDMGTGPLIDIETLLSAALRALQAYGLAPQQPAETRFDGLEIDAGPIGLAMRIDDGSEDNDGSARLYLHVENIRRSETLHPRADTAILAEILSILIEDGLSGQIAWGKEGICFDTLRFAEVFTPIRHNNGIERHITPRRPARIALDDHADEMIFAVPSAPAIETPDLREIFRDAMDEDEVKTPSDLSRAANLTATASLTVMNPMVGLPVAAYQALKGQDIRISAHAFTLTAIYTGLAPTMVSYLSVL</sequence>
<dbReference type="RefSeq" id="WP_093453394.1">
    <property type="nucleotide sequence ID" value="NZ_BAABWI010000006.1"/>
</dbReference>